<evidence type="ECO:0000313" key="2">
    <source>
        <dbReference type="EMBL" id="KAK3596623.1"/>
    </source>
</evidence>
<proteinExistence type="predicted"/>
<dbReference type="AlphaFoldDB" id="A0AAE0VZN7"/>
<keyword evidence="3" id="KW-1185">Reference proteome</keyword>
<gene>
    <name evidence="2" type="ORF">CHS0354_039801</name>
</gene>
<protein>
    <submittedName>
        <fullName evidence="2">Uncharacterized protein</fullName>
    </submittedName>
</protein>
<reference evidence="2" key="3">
    <citation type="submission" date="2023-05" db="EMBL/GenBank/DDBJ databases">
        <authorList>
            <person name="Smith C.H."/>
        </authorList>
    </citation>
    <scope>NUCLEOTIDE SEQUENCE</scope>
    <source>
        <strain evidence="2">CHS0354</strain>
        <tissue evidence="2">Mantle</tissue>
    </source>
</reference>
<accession>A0AAE0VZN7</accession>
<evidence type="ECO:0000313" key="3">
    <source>
        <dbReference type="Proteomes" id="UP001195483"/>
    </source>
</evidence>
<sequence length="53" mass="5595">SRARPDVPAGCSPCPNLGDDPLGKRLGDTAFPSRHLTFCARLLALVLGFSLLT</sequence>
<dbReference type="EMBL" id="JAEAOA010002321">
    <property type="protein sequence ID" value="KAK3596623.1"/>
    <property type="molecule type" value="Genomic_DNA"/>
</dbReference>
<feature type="non-terminal residue" evidence="2">
    <location>
        <position position="53"/>
    </location>
</feature>
<reference evidence="2" key="2">
    <citation type="journal article" date="2021" name="Genome Biol. Evol.">
        <title>Developing a high-quality reference genome for a parasitic bivalve with doubly uniparental inheritance (Bivalvia: Unionida).</title>
        <authorList>
            <person name="Smith C.H."/>
        </authorList>
    </citation>
    <scope>NUCLEOTIDE SEQUENCE</scope>
    <source>
        <strain evidence="2">CHS0354</strain>
        <tissue evidence="2">Mantle</tissue>
    </source>
</reference>
<comment type="caution">
    <text evidence="2">The sequence shown here is derived from an EMBL/GenBank/DDBJ whole genome shotgun (WGS) entry which is preliminary data.</text>
</comment>
<dbReference type="Proteomes" id="UP001195483">
    <property type="component" value="Unassembled WGS sequence"/>
</dbReference>
<feature type="non-terminal residue" evidence="2">
    <location>
        <position position="1"/>
    </location>
</feature>
<reference evidence="2" key="1">
    <citation type="journal article" date="2021" name="Genome Biol. Evol.">
        <title>A High-Quality Reference Genome for a Parasitic Bivalve with Doubly Uniparental Inheritance (Bivalvia: Unionida).</title>
        <authorList>
            <person name="Smith C.H."/>
        </authorList>
    </citation>
    <scope>NUCLEOTIDE SEQUENCE</scope>
    <source>
        <strain evidence="2">CHS0354</strain>
    </source>
</reference>
<feature type="region of interest" description="Disordered" evidence="1">
    <location>
        <begin position="1"/>
        <end position="22"/>
    </location>
</feature>
<organism evidence="2 3">
    <name type="scientific">Potamilus streckersoni</name>
    <dbReference type="NCBI Taxonomy" id="2493646"/>
    <lineage>
        <taxon>Eukaryota</taxon>
        <taxon>Metazoa</taxon>
        <taxon>Spiralia</taxon>
        <taxon>Lophotrochozoa</taxon>
        <taxon>Mollusca</taxon>
        <taxon>Bivalvia</taxon>
        <taxon>Autobranchia</taxon>
        <taxon>Heteroconchia</taxon>
        <taxon>Palaeoheterodonta</taxon>
        <taxon>Unionida</taxon>
        <taxon>Unionoidea</taxon>
        <taxon>Unionidae</taxon>
        <taxon>Ambleminae</taxon>
        <taxon>Lampsilini</taxon>
        <taxon>Potamilus</taxon>
    </lineage>
</organism>
<name>A0AAE0VZN7_9BIVA</name>
<evidence type="ECO:0000256" key="1">
    <source>
        <dbReference type="SAM" id="MobiDB-lite"/>
    </source>
</evidence>